<reference evidence="4" key="1">
    <citation type="submission" date="2020-03" db="EMBL/GenBank/DDBJ databases">
        <authorList>
            <person name="Chebbi M.A."/>
            <person name="Drezen J.M."/>
        </authorList>
    </citation>
    <scope>NUCLEOTIDE SEQUENCE</scope>
    <source>
        <tissue evidence="4">Whole body</tissue>
    </source>
</reference>
<dbReference type="OrthoDB" id="341421at2759"/>
<feature type="compositionally biased region" description="Basic and acidic residues" evidence="2">
    <location>
        <begin position="1232"/>
        <end position="1253"/>
    </location>
</feature>
<feature type="compositionally biased region" description="Low complexity" evidence="2">
    <location>
        <begin position="990"/>
        <end position="999"/>
    </location>
</feature>
<feature type="region of interest" description="Disordered" evidence="2">
    <location>
        <begin position="1166"/>
        <end position="1263"/>
    </location>
</feature>
<dbReference type="PANTHER" id="PTHR22948">
    <property type="entry name" value="TUDOR DOMAIN CONTAINING PROTEIN"/>
    <property type="match status" value="1"/>
</dbReference>
<feature type="region of interest" description="Disordered" evidence="2">
    <location>
        <begin position="93"/>
        <end position="134"/>
    </location>
</feature>
<feature type="region of interest" description="Disordered" evidence="2">
    <location>
        <begin position="901"/>
        <end position="931"/>
    </location>
</feature>
<accession>A0A8J5UW60</accession>
<evidence type="ECO:0000256" key="1">
    <source>
        <dbReference type="SAM" id="Coils"/>
    </source>
</evidence>
<feature type="compositionally biased region" description="Basic and acidic residues" evidence="2">
    <location>
        <begin position="241"/>
        <end position="250"/>
    </location>
</feature>
<dbReference type="PROSITE" id="PS51644">
    <property type="entry name" value="HTH_OST"/>
    <property type="match status" value="2"/>
</dbReference>
<feature type="region of interest" description="Disordered" evidence="2">
    <location>
        <begin position="1491"/>
        <end position="1532"/>
    </location>
</feature>
<dbReference type="InterPro" id="IPR025605">
    <property type="entry name" value="OST-HTH/LOTUS_dom"/>
</dbReference>
<feature type="compositionally biased region" description="Basic and acidic residues" evidence="2">
    <location>
        <begin position="904"/>
        <end position="913"/>
    </location>
</feature>
<feature type="domain" description="HTH OST-type" evidence="3">
    <location>
        <begin position="413"/>
        <end position="487"/>
    </location>
</feature>
<name>A0A8J5UW60_9HYME</name>
<feature type="compositionally biased region" description="Low complexity" evidence="2">
    <location>
        <begin position="1171"/>
        <end position="1186"/>
    </location>
</feature>
<feature type="domain" description="HTH OST-type" evidence="3">
    <location>
        <begin position="6"/>
        <end position="79"/>
    </location>
</feature>
<dbReference type="InterPro" id="IPR050621">
    <property type="entry name" value="Tudor_domain_containing"/>
</dbReference>
<dbReference type="Proteomes" id="UP000729913">
    <property type="component" value="Unassembled WGS sequence"/>
</dbReference>
<dbReference type="EMBL" id="JAAOIC020000067">
    <property type="protein sequence ID" value="KAG8034456.1"/>
    <property type="molecule type" value="Genomic_DNA"/>
</dbReference>
<feature type="compositionally biased region" description="Basic and acidic residues" evidence="2">
    <location>
        <begin position="1200"/>
        <end position="1210"/>
    </location>
</feature>
<dbReference type="Pfam" id="PF12872">
    <property type="entry name" value="OST-HTH"/>
    <property type="match status" value="2"/>
</dbReference>
<feature type="region of interest" description="Disordered" evidence="2">
    <location>
        <begin position="318"/>
        <end position="340"/>
    </location>
</feature>
<gene>
    <name evidence="4" type="ORF">G9C98_007532</name>
</gene>
<feature type="compositionally biased region" description="Polar residues" evidence="2">
    <location>
        <begin position="206"/>
        <end position="233"/>
    </location>
</feature>
<evidence type="ECO:0000313" key="5">
    <source>
        <dbReference type="Proteomes" id="UP000729913"/>
    </source>
</evidence>
<evidence type="ECO:0000259" key="3">
    <source>
        <dbReference type="PROSITE" id="PS51644"/>
    </source>
</evidence>
<feature type="coiled-coil region" evidence="1">
    <location>
        <begin position="166"/>
        <end position="193"/>
    </location>
</feature>
<dbReference type="InterPro" id="IPR002999">
    <property type="entry name" value="Tudor"/>
</dbReference>
<comment type="caution">
    <text evidence="4">The sequence shown here is derived from an EMBL/GenBank/DDBJ whole genome shotgun (WGS) entry which is preliminary data.</text>
</comment>
<evidence type="ECO:0000313" key="4">
    <source>
        <dbReference type="EMBL" id="KAG8034456.1"/>
    </source>
</evidence>
<keyword evidence="1" id="KW-0175">Coiled coil</keyword>
<feature type="compositionally biased region" description="Basic and acidic residues" evidence="2">
    <location>
        <begin position="1332"/>
        <end position="1375"/>
    </location>
</feature>
<evidence type="ECO:0000256" key="2">
    <source>
        <dbReference type="SAM" id="MobiDB-lite"/>
    </source>
</evidence>
<reference evidence="4" key="2">
    <citation type="submission" date="2021-04" db="EMBL/GenBank/DDBJ databases">
        <title>Genome-wide patterns of bracovirus chromosomal integration into multiple host tissues during parasitism.</title>
        <authorList>
            <person name="Chebbi M.A.C."/>
        </authorList>
    </citation>
    <scope>NUCLEOTIDE SEQUENCE</scope>
    <source>
        <tissue evidence="4">Whole body</tissue>
    </source>
</reference>
<dbReference type="Pfam" id="PF00567">
    <property type="entry name" value="TUDOR"/>
    <property type="match status" value="1"/>
</dbReference>
<feature type="region of interest" description="Disordered" evidence="2">
    <location>
        <begin position="198"/>
        <end position="258"/>
    </location>
</feature>
<feature type="region of interest" description="Disordered" evidence="2">
    <location>
        <begin position="987"/>
        <end position="1008"/>
    </location>
</feature>
<feature type="compositionally biased region" description="Low complexity" evidence="2">
    <location>
        <begin position="1500"/>
        <end position="1511"/>
    </location>
</feature>
<proteinExistence type="predicted"/>
<feature type="compositionally biased region" description="Polar residues" evidence="2">
    <location>
        <begin position="918"/>
        <end position="927"/>
    </location>
</feature>
<feature type="region of interest" description="Disordered" evidence="2">
    <location>
        <begin position="1311"/>
        <end position="1375"/>
    </location>
</feature>
<feature type="compositionally biased region" description="Basic residues" evidence="2">
    <location>
        <begin position="1220"/>
        <end position="1229"/>
    </location>
</feature>
<protein>
    <recommendedName>
        <fullName evidence="3">HTH OST-type domain-containing protein</fullName>
    </recommendedName>
</protein>
<dbReference type="PANTHER" id="PTHR22948:SF29">
    <property type="entry name" value="FI02030P-RELATED"/>
    <property type="match status" value="1"/>
</dbReference>
<organism evidence="4 5">
    <name type="scientific">Cotesia typhae</name>
    <dbReference type="NCBI Taxonomy" id="2053667"/>
    <lineage>
        <taxon>Eukaryota</taxon>
        <taxon>Metazoa</taxon>
        <taxon>Ecdysozoa</taxon>
        <taxon>Arthropoda</taxon>
        <taxon>Hexapoda</taxon>
        <taxon>Insecta</taxon>
        <taxon>Pterygota</taxon>
        <taxon>Neoptera</taxon>
        <taxon>Endopterygota</taxon>
        <taxon>Hymenoptera</taxon>
        <taxon>Apocrita</taxon>
        <taxon>Ichneumonoidea</taxon>
        <taxon>Braconidae</taxon>
        <taxon>Microgastrinae</taxon>
        <taxon>Cotesia</taxon>
    </lineage>
</organism>
<keyword evidence="5" id="KW-1185">Reference proteome</keyword>
<sequence>MTIDQEIQDLRSAVVSQLATRKQAYGIPLDAVVRDYHELNGEQIPYQRYGFTSLVEFLKTIPEIEVYQQGVIHYINFKGKDSFKHVTDLVARTQRKTNNNRSRSVGMRKTVPPGYRPPQDYNRPHESTSSSSSIIDPAVTTEILSVIKECPSGLFLSELLEKLYNRLRLNLSNNQIQEHLKMLEREVMTKNNMIYLRKSSPRDSFAQKSSRSQSVPPRKYNQTKYSTETNGNRYHNKYAKKNSDYNHSDKNNGNSNGQYSNANYHHICTETNYSKNVSSNNFKIAGMDSDEDLTNGFNDDLDNWPRFAESGFNGFHAVNGKNNDKSQSHGNSGKPGDIISDSREIKDTEKINHNKHDSSYNAYESKVRSSNYQYEFEAVKPKINTSGDDVTKAGSIDREVLFQKNKKFVVESLSQRTVLRLQKLLENNPNGIWCVDLPTLYEKEYKLSLEWEKSNCQRFSDFVSYLPHIFHKIGPYRRGDYKLFDARKPIPDDDDKVIKQTPTLASVYSSYNCQNYFDESIPRRLSRDVRRKLFPLDVINDEETIECIQVSEFAPFTDELGVKEFRTVEVQVVEAFHPSFFWVQLTRNKADFDDMMERLGSFYDENSSKYVIPQILMVEKLNVACKFYGTWHRGMIKSISPSLTSAKIHFYDFGTMKSYRSEELFFLKRSFGILPAQAIPCGLVGIQPKVHNGEDPEDLHIADFLLRHKLAAKSNTVRITTRNFFFKHALQSSAEWKKKYLNASVGNSRLARMNHHKSVKFVSSDNNKYRIHIDENAQKSSERLGKTMSPSMLREMAKSELKSKQVESPPSPVVLNYLPPPKVNLLSLGSSLDKVQLWFELNKELNKNTDDASSAELIGAKFEASKLEPIHNESKTVSKKSTQPIKLEDIFKTYPAQHASETLEQDHVSKISKPDCVSGSSNHSSLSKAPIEDHNRVKCEDVSNIIAVDDKADIPDCGTFSSPLGGHGRAEPIDWNDIKQLLKKNERETLQSQSSSDETSSGKKAPVLSQSGVSKLLAAFDDEDEDGKIPESGTFSSPLGGHGREEFLDWNVVRRQVQGTNDGNVSKLISVGKLSSSAKPMVGSNQPVGKSYLNDEAHRYFENFYQSCVAPKISKGNSILSWNSGDEIQHTGTITPMVRQTLNTINKKSGRVKVVVPVNVRRLIDGAPGFSSDSMSSGSQQSGWNSFPERSVLRSNNVDQKSDSDCRSSDSSKQVPTIHKLLKTRHLNSIKKSSENEISSDEKKKEDSEKVNESAELQPQQKTKVLIEELPSPKEKVLIEELPFPKKKVNSIYYASARISLCKKLNLQHRDSSSIDDGSLDSDDSYCGGVSTRKEVPSTDSSNDSKEVNNKNSEVNEKLTKSVNSKEEEKEKGANDEKICEILIEKLDSEESTKDRIDLILNEKNNENNDVNAPVVNKLEICVAKQPPKSMGVYNDLDPESDNSEFDYHLPLDFLANFFGVSLPNQKSIMNSSAGTDTDATFEDEKIKIEEINCNEEKASSSMSESSLDMSSARDNYVSPSSHVETDSESPRKDLKFFDNKKNLTKVSSQSESRKKFEKNYEAPKKEFDSADSDFQNSDREKIVRTPSLKLKCSILNEVKKSGLLESLKVVKSCNLSFNAEDFLDSYE</sequence>